<evidence type="ECO:0000313" key="1">
    <source>
        <dbReference type="EMBL" id="SDG09689.1"/>
    </source>
</evidence>
<protein>
    <submittedName>
        <fullName evidence="1">Uncharacterized protein</fullName>
    </submittedName>
</protein>
<reference evidence="2" key="1">
    <citation type="submission" date="2016-10" db="EMBL/GenBank/DDBJ databases">
        <authorList>
            <person name="Varghese N."/>
            <person name="Submissions S."/>
        </authorList>
    </citation>
    <scope>NUCLEOTIDE SEQUENCE [LARGE SCALE GENOMIC DNA]</scope>
    <source>
        <strain evidence="2">CGMCC 4.3506</strain>
    </source>
</reference>
<evidence type="ECO:0000313" key="2">
    <source>
        <dbReference type="Proteomes" id="UP000199623"/>
    </source>
</evidence>
<dbReference type="Proteomes" id="UP000199623">
    <property type="component" value="Unassembled WGS sequence"/>
</dbReference>
<keyword evidence="2" id="KW-1185">Reference proteome</keyword>
<proteinExistence type="predicted"/>
<dbReference type="RefSeq" id="WP_090049090.1">
    <property type="nucleotide sequence ID" value="NZ_FNCC01000005.1"/>
</dbReference>
<gene>
    <name evidence="1" type="ORF">SAMN05216553_105314</name>
</gene>
<name>A0A1G7RHS2_9PSEU</name>
<sequence>MGRYGQYFGEGQGRRLCRDGDTEVWGEGHVRRAGGDAAQPGRGPTPVTAAEIGVPAAASYRVLGLWNGELPATPGPLGGEVAGHGVLALRVWPVG</sequence>
<dbReference type="EMBL" id="FNCC01000005">
    <property type="protein sequence ID" value="SDG09689.1"/>
    <property type="molecule type" value="Genomic_DNA"/>
</dbReference>
<dbReference type="AlphaFoldDB" id="A0A1G7RHS2"/>
<accession>A0A1G7RHS2</accession>
<organism evidence="1 2">
    <name type="scientific">Lentzea fradiae</name>
    <dbReference type="NCBI Taxonomy" id="200378"/>
    <lineage>
        <taxon>Bacteria</taxon>
        <taxon>Bacillati</taxon>
        <taxon>Actinomycetota</taxon>
        <taxon>Actinomycetes</taxon>
        <taxon>Pseudonocardiales</taxon>
        <taxon>Pseudonocardiaceae</taxon>
        <taxon>Lentzea</taxon>
    </lineage>
</organism>